<keyword evidence="6" id="KW-0931">ER-Golgi transport</keyword>
<dbReference type="InterPro" id="IPR006822">
    <property type="entry name" value="Coatomer_esu"/>
</dbReference>
<dbReference type="PANTHER" id="PTHR10805">
    <property type="entry name" value="COATOMER SUBUNIT EPSILON"/>
    <property type="match status" value="1"/>
</dbReference>
<proteinExistence type="inferred from homology"/>
<evidence type="ECO:0000256" key="7">
    <source>
        <dbReference type="ARBA" id="ARBA00022927"/>
    </source>
</evidence>
<keyword evidence="12" id="KW-1185">Reference proteome</keyword>
<evidence type="ECO:0000256" key="5">
    <source>
        <dbReference type="ARBA" id="ARBA00022490"/>
    </source>
</evidence>
<dbReference type="Proteomes" id="UP000654370">
    <property type="component" value="Unassembled WGS sequence"/>
</dbReference>
<dbReference type="GO" id="GO:0015031">
    <property type="term" value="P:protein transport"/>
    <property type="evidence" value="ECO:0007669"/>
    <property type="project" value="UniProtKB-KW"/>
</dbReference>
<evidence type="ECO:0000256" key="2">
    <source>
        <dbReference type="ARBA" id="ARBA00004347"/>
    </source>
</evidence>
<dbReference type="OrthoDB" id="310217at2759"/>
<dbReference type="InterPro" id="IPR011990">
    <property type="entry name" value="TPR-like_helical_dom_sf"/>
</dbReference>
<evidence type="ECO:0008006" key="13">
    <source>
        <dbReference type="Google" id="ProtNLM"/>
    </source>
</evidence>
<keyword evidence="5" id="KW-0963">Cytoplasm</keyword>
<dbReference type="GO" id="GO:0030126">
    <property type="term" value="C:COPI vesicle coat"/>
    <property type="evidence" value="ECO:0007669"/>
    <property type="project" value="TreeGrafter"/>
</dbReference>
<organism evidence="11 12">
    <name type="scientific">Mortierella isabellina</name>
    <name type="common">Filamentous fungus</name>
    <name type="synonym">Umbelopsis isabellina</name>
    <dbReference type="NCBI Taxonomy" id="91625"/>
    <lineage>
        <taxon>Eukaryota</taxon>
        <taxon>Fungi</taxon>
        <taxon>Fungi incertae sedis</taxon>
        <taxon>Mucoromycota</taxon>
        <taxon>Mucoromycotina</taxon>
        <taxon>Umbelopsidomycetes</taxon>
        <taxon>Umbelopsidales</taxon>
        <taxon>Umbelopsidaceae</taxon>
        <taxon>Umbelopsis</taxon>
    </lineage>
</organism>
<dbReference type="GO" id="GO:0006891">
    <property type="term" value="P:intra-Golgi vesicle-mediated transport"/>
    <property type="evidence" value="ECO:0007669"/>
    <property type="project" value="TreeGrafter"/>
</dbReference>
<name>A0A8H7PS40_MORIS</name>
<dbReference type="GO" id="GO:0000139">
    <property type="term" value="C:Golgi membrane"/>
    <property type="evidence" value="ECO:0007669"/>
    <property type="project" value="UniProtKB-SubCell"/>
</dbReference>
<comment type="similarity">
    <text evidence="3">Belongs to the COPE family.</text>
</comment>
<dbReference type="GO" id="GO:0006890">
    <property type="term" value="P:retrograde vesicle-mediated transport, Golgi to endoplasmic reticulum"/>
    <property type="evidence" value="ECO:0007669"/>
    <property type="project" value="InterPro"/>
</dbReference>
<comment type="subcellular location">
    <subcellularLocation>
        <location evidence="2">Cytoplasmic vesicle</location>
        <location evidence="2">COPI-coated vesicle membrane</location>
        <topology evidence="2">Peripheral membrane protein</topology>
        <orientation evidence="2">Cytoplasmic side</orientation>
    </subcellularLocation>
    <subcellularLocation>
        <location evidence="1">Golgi apparatus membrane</location>
        <topology evidence="1">Peripheral membrane protein</topology>
        <orientation evidence="1">Cytoplasmic side</orientation>
    </subcellularLocation>
</comment>
<dbReference type="AlphaFoldDB" id="A0A8H7PS40"/>
<keyword evidence="4" id="KW-0813">Transport</keyword>
<reference evidence="11" key="1">
    <citation type="submission" date="2020-12" db="EMBL/GenBank/DDBJ databases">
        <title>Metabolic potential, ecology and presence of endohyphal bacteria is reflected in genomic diversity of Mucoromycotina.</title>
        <authorList>
            <person name="Muszewska A."/>
            <person name="Okrasinska A."/>
            <person name="Steczkiewicz K."/>
            <person name="Drgas O."/>
            <person name="Orlowska M."/>
            <person name="Perlinska-Lenart U."/>
            <person name="Aleksandrzak-Piekarczyk T."/>
            <person name="Szatraj K."/>
            <person name="Zielenkiewicz U."/>
            <person name="Pilsyk S."/>
            <person name="Malc E."/>
            <person name="Mieczkowski P."/>
            <person name="Kruszewska J.S."/>
            <person name="Biernat P."/>
            <person name="Pawlowska J."/>
        </authorList>
    </citation>
    <scope>NUCLEOTIDE SEQUENCE</scope>
    <source>
        <strain evidence="11">WA0000067209</strain>
    </source>
</reference>
<dbReference type="Gene3D" id="1.25.40.10">
    <property type="entry name" value="Tetratricopeptide repeat domain"/>
    <property type="match status" value="1"/>
</dbReference>
<dbReference type="GO" id="GO:0005198">
    <property type="term" value="F:structural molecule activity"/>
    <property type="evidence" value="ECO:0007669"/>
    <property type="project" value="InterPro"/>
</dbReference>
<keyword evidence="10" id="KW-0968">Cytoplasmic vesicle</keyword>
<evidence type="ECO:0000256" key="8">
    <source>
        <dbReference type="ARBA" id="ARBA00023034"/>
    </source>
</evidence>
<dbReference type="EMBL" id="JAEPQZ010000007">
    <property type="protein sequence ID" value="KAG2178755.1"/>
    <property type="molecule type" value="Genomic_DNA"/>
</dbReference>
<protein>
    <recommendedName>
        <fullName evidence="13">Coatomer subunit epsilon</fullName>
    </recommendedName>
</protein>
<dbReference type="Pfam" id="PF04733">
    <property type="entry name" value="Coatomer_E"/>
    <property type="match status" value="2"/>
</dbReference>
<keyword evidence="7" id="KW-0653">Protein transport</keyword>
<sequence length="329" mass="36297">MDEDSVLFAVRNLFALGNYQIAINELSTSNRLLQSPEAQLEAKIYLYRSYVGQGKYNVVISDVADQDPAELQAIKLLAVYLQAKDKGNAAVVEQAVSSSTALLSDGANNVNPTIQLTSATILTNEGFQEEALKVLHIRGKSLECAALAIQIYIQMDRVDLARKEVANVKSWADDALLAQLLEAWVDLRIGGDKYQDAFYIFEEFAQSNTSATVKLLNNLAVSNLALGRYPEAESHLMEAVSKVKCRNMGNMLRMYNMHLNISLGELQDSNDADTLVNLIVCSNLTAKPADVVNRYVSQLREVAPQHAFLQDLDLKSSLFDRSAARYAVA</sequence>
<evidence type="ECO:0000256" key="6">
    <source>
        <dbReference type="ARBA" id="ARBA00022892"/>
    </source>
</evidence>
<evidence type="ECO:0000256" key="1">
    <source>
        <dbReference type="ARBA" id="ARBA00004255"/>
    </source>
</evidence>
<gene>
    <name evidence="11" type="ORF">INT43_001601</name>
</gene>
<dbReference type="GO" id="GO:0006888">
    <property type="term" value="P:endoplasmic reticulum to Golgi vesicle-mediated transport"/>
    <property type="evidence" value="ECO:0007669"/>
    <property type="project" value="TreeGrafter"/>
</dbReference>
<evidence type="ECO:0000256" key="4">
    <source>
        <dbReference type="ARBA" id="ARBA00022448"/>
    </source>
</evidence>
<dbReference type="PANTHER" id="PTHR10805:SF0">
    <property type="entry name" value="COATOMER SUBUNIT EPSILON"/>
    <property type="match status" value="1"/>
</dbReference>
<accession>A0A8H7PS40</accession>
<keyword evidence="8" id="KW-0333">Golgi apparatus</keyword>
<comment type="caution">
    <text evidence="11">The sequence shown here is derived from an EMBL/GenBank/DDBJ whole genome shotgun (WGS) entry which is preliminary data.</text>
</comment>
<evidence type="ECO:0000313" key="11">
    <source>
        <dbReference type="EMBL" id="KAG2178755.1"/>
    </source>
</evidence>
<dbReference type="SUPFAM" id="SSF48452">
    <property type="entry name" value="TPR-like"/>
    <property type="match status" value="1"/>
</dbReference>
<dbReference type="PIRSF" id="PIRSF016478">
    <property type="entry name" value="Coatomer_esu"/>
    <property type="match status" value="1"/>
</dbReference>
<evidence type="ECO:0000256" key="10">
    <source>
        <dbReference type="ARBA" id="ARBA00023329"/>
    </source>
</evidence>
<evidence type="ECO:0000256" key="9">
    <source>
        <dbReference type="ARBA" id="ARBA00023136"/>
    </source>
</evidence>
<keyword evidence="9" id="KW-0472">Membrane</keyword>
<evidence type="ECO:0000256" key="3">
    <source>
        <dbReference type="ARBA" id="ARBA00008827"/>
    </source>
</evidence>
<evidence type="ECO:0000313" key="12">
    <source>
        <dbReference type="Proteomes" id="UP000654370"/>
    </source>
</evidence>